<proteinExistence type="predicted"/>
<gene>
    <name evidence="2" type="ordered locus">DMR_15550</name>
</gene>
<protein>
    <submittedName>
        <fullName evidence="2">Uncharacterized protein</fullName>
    </submittedName>
</protein>
<keyword evidence="1" id="KW-0812">Transmembrane</keyword>
<dbReference type="STRING" id="573370.DMR_15550"/>
<evidence type="ECO:0000313" key="2">
    <source>
        <dbReference type="EMBL" id="BAH75046.1"/>
    </source>
</evidence>
<keyword evidence="3" id="KW-1185">Reference proteome</keyword>
<dbReference type="AlphaFoldDB" id="C4XNS8"/>
<keyword evidence="1" id="KW-1133">Transmembrane helix</keyword>
<dbReference type="EMBL" id="AP010904">
    <property type="protein sequence ID" value="BAH75046.1"/>
    <property type="molecule type" value="Genomic_DNA"/>
</dbReference>
<evidence type="ECO:0000313" key="3">
    <source>
        <dbReference type="Proteomes" id="UP000009071"/>
    </source>
</evidence>
<dbReference type="KEGG" id="dma:DMR_15550"/>
<reference evidence="2 3" key="1">
    <citation type="journal article" date="2009" name="Genome Res.">
        <title>Whole genome sequence of Desulfovibrio magneticus strain RS-1 revealed common gene clusters in magnetotactic bacteria.</title>
        <authorList>
            <person name="Nakazawa H."/>
            <person name="Arakaki A."/>
            <person name="Narita-Yamada S."/>
            <person name="Yashiro I."/>
            <person name="Jinno K."/>
            <person name="Aoki N."/>
            <person name="Tsuruyama A."/>
            <person name="Okamura Y."/>
            <person name="Tanikawa S."/>
            <person name="Fujita N."/>
            <person name="Takeyama H."/>
            <person name="Matsunaga T."/>
        </authorList>
    </citation>
    <scope>NUCLEOTIDE SEQUENCE [LARGE SCALE GENOMIC DNA]</scope>
    <source>
        <strain evidence="3">ATCC 700980 / DSM 13731 / RS-1</strain>
    </source>
</reference>
<dbReference type="HOGENOM" id="CLU_1145743_0_0_7"/>
<feature type="transmembrane region" description="Helical" evidence="1">
    <location>
        <begin position="127"/>
        <end position="144"/>
    </location>
</feature>
<keyword evidence="1" id="KW-0472">Membrane</keyword>
<organism evidence="2 3">
    <name type="scientific">Solidesulfovibrio magneticus (strain ATCC 700980 / DSM 13731 / RS-1)</name>
    <name type="common">Desulfovibrio magneticus</name>
    <dbReference type="NCBI Taxonomy" id="573370"/>
    <lineage>
        <taxon>Bacteria</taxon>
        <taxon>Pseudomonadati</taxon>
        <taxon>Thermodesulfobacteriota</taxon>
        <taxon>Desulfovibrionia</taxon>
        <taxon>Desulfovibrionales</taxon>
        <taxon>Desulfovibrionaceae</taxon>
        <taxon>Solidesulfovibrio</taxon>
    </lineage>
</organism>
<sequence length="242" mass="26833">MVCEAAAALRRRVARPLENALELTKNFYFSCSCSTNTAVAFLRMRRAPSVANDRPAGPKSREGAPVRPACPQIPPFFPRRNDGIALGDHPPGGPPGPPAQRGAMIDKTKLDRLRQFIGDFAVNKGKVLLLVSFLLFIVAAYYVMDFITEDSLAVKYKKTTALVEEVQETKNVLTIVTSQGFFVVDPGLRSDKFKNIADFFRKVKEDGSPVRIDYKDVGNDKVIENVFYRAESNKFGKIGSLK</sequence>
<dbReference type="Proteomes" id="UP000009071">
    <property type="component" value="Chromosome"/>
</dbReference>
<dbReference type="eggNOG" id="ENOG50317UD">
    <property type="taxonomic scope" value="Bacteria"/>
</dbReference>
<evidence type="ECO:0000256" key="1">
    <source>
        <dbReference type="SAM" id="Phobius"/>
    </source>
</evidence>
<accession>C4XNS8</accession>
<name>C4XNS8_SOLM1</name>